<name>A0A497EVI2_9CREN</name>
<feature type="non-terminal residue" evidence="2">
    <location>
        <position position="1"/>
    </location>
</feature>
<feature type="transmembrane region" description="Helical" evidence="1">
    <location>
        <begin position="250"/>
        <end position="273"/>
    </location>
</feature>
<reference evidence="2 3" key="1">
    <citation type="submission" date="2018-06" db="EMBL/GenBank/DDBJ databases">
        <title>Extensive metabolic versatility and redundancy in microbially diverse, dynamic hydrothermal sediments.</title>
        <authorList>
            <person name="Dombrowski N."/>
            <person name="Teske A."/>
            <person name="Baker B.J."/>
        </authorList>
    </citation>
    <scope>NUCLEOTIDE SEQUENCE [LARGE SCALE GENOMIC DNA]</scope>
    <source>
        <strain evidence="2">B30_G17</strain>
    </source>
</reference>
<feature type="transmembrane region" description="Helical" evidence="1">
    <location>
        <begin position="318"/>
        <end position="340"/>
    </location>
</feature>
<keyword evidence="1" id="KW-0472">Membrane</keyword>
<feature type="transmembrane region" description="Helical" evidence="1">
    <location>
        <begin position="208"/>
        <end position="230"/>
    </location>
</feature>
<evidence type="ECO:0000313" key="3">
    <source>
        <dbReference type="Proteomes" id="UP000281962"/>
    </source>
</evidence>
<accession>A0A497EVI2</accession>
<proteinExistence type="predicted"/>
<protein>
    <recommendedName>
        <fullName evidence="4">DUF373 family protein</fullName>
    </recommendedName>
</protein>
<sequence length="353" mass="38815">VDRDNDLGLTTGVKTPIIGRDNNLEVATKFALKSPEDSDVNAMFAAIGLYDELKREGVECEIATITGSVEGGLKADMKIANELNEVLKDFRATGVILVSDGAADESVIPVIQSRLPILSVKRVLVQQQRGVEETYILIARYLRKIIEEPQYARMFLGIPGMIFLLLAALYIVGYAQYTTLGALIVIGSAFVIRGFSIDRIVMKWWESSPIIVFTGFITLIACSVAIYEGVNRVFSEISVTPQLISNIPKIIGLFLSQAIDIFLVGIGILLAGRMIDKYLRERPKLWHDFVGLVFLGTIRPVLQNVALLLTTPGISHEILIYSLVLTAGICSSLIVAFTLIDKIKEKKWKKGGA</sequence>
<dbReference type="AlphaFoldDB" id="A0A497EVI2"/>
<evidence type="ECO:0008006" key="4">
    <source>
        <dbReference type="Google" id="ProtNLM"/>
    </source>
</evidence>
<dbReference type="PANTHER" id="PTHR38815">
    <property type="entry name" value="HYPOTHETICAL MEMBRANE PROTEIN, CONSERVED, DUF373 FAMILY"/>
    <property type="match status" value="1"/>
</dbReference>
<evidence type="ECO:0000313" key="2">
    <source>
        <dbReference type="EMBL" id="RLE51245.1"/>
    </source>
</evidence>
<organism evidence="2 3">
    <name type="scientific">Thermoproteota archaeon</name>
    <dbReference type="NCBI Taxonomy" id="2056631"/>
    <lineage>
        <taxon>Archaea</taxon>
        <taxon>Thermoproteota</taxon>
    </lineage>
</organism>
<dbReference type="InterPro" id="IPR007254">
    <property type="entry name" value="DUF373"/>
</dbReference>
<feature type="transmembrane region" description="Helical" evidence="1">
    <location>
        <begin position="285"/>
        <end position="306"/>
    </location>
</feature>
<feature type="transmembrane region" description="Helical" evidence="1">
    <location>
        <begin position="177"/>
        <end position="196"/>
    </location>
</feature>
<comment type="caution">
    <text evidence="2">The sequence shown here is derived from an EMBL/GenBank/DDBJ whole genome shotgun (WGS) entry which is preliminary data.</text>
</comment>
<gene>
    <name evidence="2" type="ORF">DRJ21_00570</name>
</gene>
<evidence type="ECO:0000256" key="1">
    <source>
        <dbReference type="SAM" id="Phobius"/>
    </source>
</evidence>
<dbReference type="EMBL" id="QMQY01000012">
    <property type="protein sequence ID" value="RLE51245.1"/>
    <property type="molecule type" value="Genomic_DNA"/>
</dbReference>
<dbReference type="Proteomes" id="UP000281962">
    <property type="component" value="Unassembled WGS sequence"/>
</dbReference>
<keyword evidence="1" id="KW-0812">Transmembrane</keyword>
<dbReference type="Pfam" id="PF04123">
    <property type="entry name" value="DUF373"/>
    <property type="match status" value="1"/>
</dbReference>
<dbReference type="PANTHER" id="PTHR38815:SF1">
    <property type="entry name" value="DUF373 FAMILY PROTEIN"/>
    <property type="match status" value="1"/>
</dbReference>
<feature type="transmembrane region" description="Helical" evidence="1">
    <location>
        <begin position="151"/>
        <end position="171"/>
    </location>
</feature>
<keyword evidence="1" id="KW-1133">Transmembrane helix</keyword>